<dbReference type="GO" id="GO:0004851">
    <property type="term" value="F:uroporphyrin-III C-methyltransferase activity"/>
    <property type="evidence" value="ECO:0007669"/>
    <property type="project" value="UniProtKB-EC"/>
</dbReference>
<dbReference type="Proteomes" id="UP000254867">
    <property type="component" value="Unassembled WGS sequence"/>
</dbReference>
<evidence type="ECO:0000313" key="5">
    <source>
        <dbReference type="Proteomes" id="UP000254867"/>
    </source>
</evidence>
<protein>
    <submittedName>
        <fullName evidence="4">Uroporphyrinogen III C-methyltransferase</fullName>
        <ecNumber evidence="4">2.1.1.107</ecNumber>
    </submittedName>
</protein>
<feature type="region of interest" description="Disordered" evidence="2">
    <location>
        <begin position="397"/>
        <end position="437"/>
    </location>
</feature>
<feature type="transmembrane region" description="Helical" evidence="3">
    <location>
        <begin position="45"/>
        <end position="65"/>
    </location>
</feature>
<evidence type="ECO:0000313" key="4">
    <source>
        <dbReference type="EMBL" id="STO63927.1"/>
    </source>
</evidence>
<sequence length="437" mass="48579">MSEKNTPNSEETLAQAVESSEKFAENLASAGVTPERVVVKKGGTAIGLLALLVALAVGSAGYYFGTEKLAEVNTQLQALTKVANAENTIQAVDFSKEKAQLDELVGSYDKALERIAQLEKEQGAYSSQILALQTQVKRANSTQVDSSAWLLSDANFLLNNALRKLKIDTDVDTAQSLLEEADVALAKVTNSQYLSQVAQVRTAIKADLNNLKSVNQVDQNGLMQRLTALANNLDDLPMLENESVNITQNAGEVSNSIDDWQQNIEKTANSFLDHFIRVSDKNKNDEKGFIAPNQEVYLRENIRLRLQLAILAIPRQQNALYDKSLEAVSTWIRSYFNTQNENVKNFLKELDELSEQSIYLDVPEQLQSLNVLNNILRKEPVQLDKIEIKEEKELIEPSKIEEAKAEPAQETIKTDEKVSEKPAEKSNEQSIKDAQAQ</sequence>
<dbReference type="PANTHER" id="PTHR38043">
    <property type="entry name" value="PROTEIN HEMX"/>
    <property type="match status" value="1"/>
</dbReference>
<dbReference type="Pfam" id="PF04375">
    <property type="entry name" value="HemX"/>
    <property type="match status" value="1"/>
</dbReference>
<feature type="coiled-coil region" evidence="1">
    <location>
        <begin position="101"/>
        <end position="128"/>
    </location>
</feature>
<gene>
    <name evidence="4" type="primary">hemX</name>
    <name evidence="4" type="ORF">NCTC10794_00980</name>
</gene>
<accession>A0A377I1Q6</accession>
<keyword evidence="4" id="KW-0808">Transferase</keyword>
<proteinExistence type="predicted"/>
<keyword evidence="3" id="KW-1133">Transmembrane helix</keyword>
<keyword evidence="3" id="KW-0812">Transmembrane</keyword>
<organism evidence="4 5">
    <name type="scientific">Haemophilus parahaemolyticus</name>
    <dbReference type="NCBI Taxonomy" id="735"/>
    <lineage>
        <taxon>Bacteria</taxon>
        <taxon>Pseudomonadati</taxon>
        <taxon>Pseudomonadota</taxon>
        <taxon>Gammaproteobacteria</taxon>
        <taxon>Pasteurellales</taxon>
        <taxon>Pasteurellaceae</taxon>
        <taxon>Haemophilus</taxon>
    </lineage>
</organism>
<evidence type="ECO:0000256" key="3">
    <source>
        <dbReference type="SAM" id="Phobius"/>
    </source>
</evidence>
<keyword evidence="3" id="KW-0472">Membrane</keyword>
<evidence type="ECO:0000256" key="1">
    <source>
        <dbReference type="SAM" id="Coils"/>
    </source>
</evidence>
<dbReference type="RefSeq" id="WP_119222509.1">
    <property type="nucleotide sequence ID" value="NZ_UGHH01000002.1"/>
</dbReference>
<name>A0A377I1Q6_HAEPH</name>
<dbReference type="InterPro" id="IPR007470">
    <property type="entry name" value="HemX"/>
</dbReference>
<dbReference type="PANTHER" id="PTHR38043:SF1">
    <property type="entry name" value="PROTEIN HEMX"/>
    <property type="match status" value="1"/>
</dbReference>
<feature type="compositionally biased region" description="Basic and acidic residues" evidence="2">
    <location>
        <begin position="397"/>
        <end position="431"/>
    </location>
</feature>
<keyword evidence="4" id="KW-0489">Methyltransferase</keyword>
<dbReference type="EMBL" id="UGHH01000002">
    <property type="protein sequence ID" value="STO63927.1"/>
    <property type="molecule type" value="Genomic_DNA"/>
</dbReference>
<dbReference type="EC" id="2.1.1.107" evidence="4"/>
<dbReference type="AlphaFoldDB" id="A0A377I1Q6"/>
<keyword evidence="1" id="KW-0175">Coiled coil</keyword>
<dbReference type="GO" id="GO:0032259">
    <property type="term" value="P:methylation"/>
    <property type="evidence" value="ECO:0007669"/>
    <property type="project" value="UniProtKB-KW"/>
</dbReference>
<reference evidence="4 5" key="1">
    <citation type="submission" date="2018-06" db="EMBL/GenBank/DDBJ databases">
        <authorList>
            <consortium name="Pathogen Informatics"/>
            <person name="Doyle S."/>
        </authorList>
    </citation>
    <scope>NUCLEOTIDE SEQUENCE [LARGE SCALE GENOMIC DNA]</scope>
    <source>
        <strain evidence="4 5">NCTC10794</strain>
    </source>
</reference>
<evidence type="ECO:0000256" key="2">
    <source>
        <dbReference type="SAM" id="MobiDB-lite"/>
    </source>
</evidence>